<dbReference type="OrthoDB" id="8033808at2759"/>
<feature type="non-terminal residue" evidence="1">
    <location>
        <position position="1"/>
    </location>
</feature>
<organism evidence="1 2">
    <name type="scientific">Reticulomyxa filosa</name>
    <dbReference type="NCBI Taxonomy" id="46433"/>
    <lineage>
        <taxon>Eukaryota</taxon>
        <taxon>Sar</taxon>
        <taxon>Rhizaria</taxon>
        <taxon>Retaria</taxon>
        <taxon>Foraminifera</taxon>
        <taxon>Monothalamids</taxon>
        <taxon>Reticulomyxidae</taxon>
        <taxon>Reticulomyxa</taxon>
    </lineage>
</organism>
<dbReference type="Proteomes" id="UP000023152">
    <property type="component" value="Unassembled WGS sequence"/>
</dbReference>
<protein>
    <submittedName>
        <fullName evidence="1">Uncharacterized protein</fullName>
    </submittedName>
</protein>
<name>X6PDQ4_RETFI</name>
<dbReference type="AlphaFoldDB" id="X6PDQ4"/>
<proteinExistence type="predicted"/>
<comment type="caution">
    <text evidence="1">The sequence shown here is derived from an EMBL/GenBank/DDBJ whole genome shotgun (WGS) entry which is preliminary data.</text>
</comment>
<dbReference type="EMBL" id="ASPP01001273">
    <property type="protein sequence ID" value="ETO35797.1"/>
    <property type="molecule type" value="Genomic_DNA"/>
</dbReference>
<evidence type="ECO:0000313" key="2">
    <source>
        <dbReference type="Proteomes" id="UP000023152"/>
    </source>
</evidence>
<sequence>GFYKPSDILFLTCEYIIIGLEFNNIDDISEIILDFIINNNLQTMKSIAKQIGQVLISIIEVWEVYRAILRRTLEERRQSLDDAVESWTGEQTMVELLEIQKGYEWIEEKIKTGKTRVYDQIDWIVARR</sequence>
<gene>
    <name evidence="1" type="ORF">RFI_01265</name>
</gene>
<reference evidence="1 2" key="1">
    <citation type="journal article" date="2013" name="Curr. Biol.">
        <title>The Genome of the Foraminiferan Reticulomyxa filosa.</title>
        <authorList>
            <person name="Glockner G."/>
            <person name="Hulsmann N."/>
            <person name="Schleicher M."/>
            <person name="Noegel A.A."/>
            <person name="Eichinger L."/>
            <person name="Gallinger C."/>
            <person name="Pawlowski J."/>
            <person name="Sierra R."/>
            <person name="Euteneuer U."/>
            <person name="Pillet L."/>
            <person name="Moustafa A."/>
            <person name="Platzer M."/>
            <person name="Groth M."/>
            <person name="Szafranski K."/>
            <person name="Schliwa M."/>
        </authorList>
    </citation>
    <scope>NUCLEOTIDE SEQUENCE [LARGE SCALE GENOMIC DNA]</scope>
</reference>
<keyword evidence="2" id="KW-1185">Reference proteome</keyword>
<accession>X6PDQ4</accession>
<evidence type="ECO:0000313" key="1">
    <source>
        <dbReference type="EMBL" id="ETO35797.1"/>
    </source>
</evidence>